<sequence>MTKKNVEEKQHTFLIWLLKEGITPEIIEEEIEEQCVDNIKKTYPPDAPENTVAFSWQSEGKKEKTWWQEYWKIEGNVSHSYPNAIVFIPCNDRWFAISQGYSDKYLKNEFIETQFPFYAVLNVLDPGKITTTKVFQPDESLRQLTQKSSGTSLIHLPHFNQYSTSIVRDLAGKVFDEYASLFSSISGGSAKALKINAIINPNQFDTYLTKLLERSKSLDYKKHFPQFNNIVQLMNSDLIDTLNEMLEASLAEDWSSIQLDLPDIIDQFEWIWRLTSLSSDFFSINEFTAENVLSQLQNHKGLTIDTLKQCKIQVKESEDSPKVNSFKLYSCITYDTMLSGDSQHRYFLVEGNWYEVSQDFLQKLDSGLGSLISAQELPFSLPPYNYDGQIQNENDYNTRLAECLGGICLDLGNISPPGQTQIEPCDVLFISGETLYFIHNKIFRASSNLSHLFNQGLASARMYSKDSETTNRLREEIIRNGTPDRIEQYTELLATKPKVAVLFGIIERSTTKTPHTLLSLPLFSKISLSNVLESLRDLHFESSVEFVPYT</sequence>
<dbReference type="EMBL" id="VSSQ01004071">
    <property type="protein sequence ID" value="MPM23610.1"/>
    <property type="molecule type" value="Genomic_DNA"/>
</dbReference>
<evidence type="ECO:0008006" key="2">
    <source>
        <dbReference type="Google" id="ProtNLM"/>
    </source>
</evidence>
<evidence type="ECO:0000313" key="1">
    <source>
        <dbReference type="EMBL" id="MPM23610.1"/>
    </source>
</evidence>
<name>A0A644Y588_9ZZZZ</name>
<gene>
    <name evidence="1" type="ORF">SDC9_70084</name>
</gene>
<dbReference type="AlphaFoldDB" id="A0A644Y588"/>
<dbReference type="Pfam" id="PF19614">
    <property type="entry name" value="DUF6119"/>
    <property type="match status" value="1"/>
</dbReference>
<protein>
    <recommendedName>
        <fullName evidence="2">Sporadically distributed protein, TIGR04141 family</fullName>
    </recommendedName>
</protein>
<organism evidence="1">
    <name type="scientific">bioreactor metagenome</name>
    <dbReference type="NCBI Taxonomy" id="1076179"/>
    <lineage>
        <taxon>unclassified sequences</taxon>
        <taxon>metagenomes</taxon>
        <taxon>ecological metagenomes</taxon>
    </lineage>
</organism>
<reference evidence="1" key="1">
    <citation type="submission" date="2019-08" db="EMBL/GenBank/DDBJ databases">
        <authorList>
            <person name="Kucharzyk K."/>
            <person name="Murdoch R.W."/>
            <person name="Higgins S."/>
            <person name="Loffler F."/>
        </authorList>
    </citation>
    <scope>NUCLEOTIDE SEQUENCE</scope>
</reference>
<dbReference type="InterPro" id="IPR026487">
    <property type="entry name" value="CHP04141"/>
</dbReference>
<proteinExistence type="predicted"/>
<comment type="caution">
    <text evidence="1">The sequence shown here is derived from an EMBL/GenBank/DDBJ whole genome shotgun (WGS) entry which is preliminary data.</text>
</comment>
<accession>A0A644Y588</accession>
<dbReference type="NCBIfam" id="TIGR04141">
    <property type="entry name" value="TIGR04141 family sporadically distributed protein"/>
    <property type="match status" value="1"/>
</dbReference>